<dbReference type="InterPro" id="IPR011050">
    <property type="entry name" value="Pectin_lyase_fold/virulence"/>
</dbReference>
<dbReference type="AlphaFoldDB" id="A0A7D5GJV7"/>
<feature type="domain" description="Right handed beta helix" evidence="1">
    <location>
        <begin position="213"/>
        <end position="339"/>
    </location>
</feature>
<keyword evidence="3" id="KW-1185">Reference proteome</keyword>
<evidence type="ECO:0000259" key="1">
    <source>
        <dbReference type="Pfam" id="PF13229"/>
    </source>
</evidence>
<dbReference type="OrthoDB" id="210227at2157"/>
<organism evidence="2 3">
    <name type="scientific">Halorarum halophilum</name>
    <dbReference type="NCBI Taxonomy" id="2743090"/>
    <lineage>
        <taxon>Archaea</taxon>
        <taxon>Methanobacteriati</taxon>
        <taxon>Methanobacteriota</taxon>
        <taxon>Stenosarchaea group</taxon>
        <taxon>Halobacteria</taxon>
        <taxon>Halobacteriales</taxon>
        <taxon>Haloferacaceae</taxon>
        <taxon>Halorarum</taxon>
    </lineage>
</organism>
<dbReference type="EMBL" id="CP058529">
    <property type="protein sequence ID" value="QLG29211.1"/>
    <property type="molecule type" value="Genomic_DNA"/>
</dbReference>
<dbReference type="Proteomes" id="UP000509750">
    <property type="component" value="Chromosome"/>
</dbReference>
<proteinExistence type="predicted"/>
<dbReference type="InterPro" id="IPR039448">
    <property type="entry name" value="Beta_helix"/>
</dbReference>
<dbReference type="Gene3D" id="2.160.20.10">
    <property type="entry name" value="Single-stranded right-handed beta-helix, Pectin lyase-like"/>
    <property type="match status" value="1"/>
</dbReference>
<dbReference type="GeneID" id="56030664"/>
<name>A0A7D5GJV7_9EURY</name>
<evidence type="ECO:0000313" key="3">
    <source>
        <dbReference type="Proteomes" id="UP000509750"/>
    </source>
</evidence>
<reference evidence="2 3" key="1">
    <citation type="submission" date="2020-07" db="EMBL/GenBank/DDBJ databases">
        <title>Gai3-2, isolated from salt lake.</title>
        <authorList>
            <person name="Cui H."/>
            <person name="Shi X."/>
        </authorList>
    </citation>
    <scope>NUCLEOTIDE SEQUENCE [LARGE SCALE GENOMIC DNA]</scope>
    <source>
        <strain evidence="2 3">Gai3-2</strain>
    </source>
</reference>
<gene>
    <name evidence="2" type="ORF">HUG10_17485</name>
</gene>
<dbReference type="RefSeq" id="WP_179170785.1">
    <property type="nucleotide sequence ID" value="NZ_CP058529.1"/>
</dbReference>
<dbReference type="InterPro" id="IPR012334">
    <property type="entry name" value="Pectin_lyas_fold"/>
</dbReference>
<dbReference type="SUPFAM" id="SSF51126">
    <property type="entry name" value="Pectin lyase-like"/>
    <property type="match status" value="1"/>
</dbReference>
<sequence length="379" mass="40594">MVNPQRRTVLGAVAGAIGAGLVTEVTNDRSAVDRSVRQSQIDGIDGAHYAEPVEGVAGIQRIIDEHGPNVDIKLGEGEYVGAELTLDHGVQLTGRGRNATVVKLDDGANTDLVVTPRPDEDVRMQCRFQDITFDGNEENNSTGNIVYGAFWNGRFVDCDFAAAPGTGFWLAGSTEGSTDDNFFRGCRFLRSNGDGLRMGMNRQAGPALGVARVDTCWFGGNDGHAVRMRGNGNVVSSSKFYANEAADVIINRGKRNLILNNDISKQTPTGHCVVVRSADGVTSSENRVSGNSIWGDFQDGVYCHADGNAVVALQVHDNTIAGMTDQRQGNRSGIRTVDEPFYACSAMDNTFVGEFADSAMILPSSWETSGNVRENTSSD</sequence>
<evidence type="ECO:0000313" key="2">
    <source>
        <dbReference type="EMBL" id="QLG29211.1"/>
    </source>
</evidence>
<dbReference type="Pfam" id="PF13229">
    <property type="entry name" value="Beta_helix"/>
    <property type="match status" value="1"/>
</dbReference>
<dbReference type="KEGG" id="halg:HUG10_17485"/>
<accession>A0A7D5GJV7</accession>
<protein>
    <submittedName>
        <fullName evidence="2">Right-handed parallel beta-helix repeat-containing protein</fullName>
    </submittedName>
</protein>